<evidence type="ECO:0000313" key="3">
    <source>
        <dbReference type="Proteomes" id="UP000717328"/>
    </source>
</evidence>
<dbReference type="Proteomes" id="UP000717328">
    <property type="component" value="Unassembled WGS sequence"/>
</dbReference>
<organism evidence="2 3">
    <name type="scientific">Sphagnurus paluster</name>
    <dbReference type="NCBI Taxonomy" id="117069"/>
    <lineage>
        <taxon>Eukaryota</taxon>
        <taxon>Fungi</taxon>
        <taxon>Dikarya</taxon>
        <taxon>Basidiomycota</taxon>
        <taxon>Agaricomycotina</taxon>
        <taxon>Agaricomycetes</taxon>
        <taxon>Agaricomycetidae</taxon>
        <taxon>Agaricales</taxon>
        <taxon>Tricholomatineae</taxon>
        <taxon>Lyophyllaceae</taxon>
        <taxon>Sphagnurus</taxon>
    </lineage>
</organism>
<protein>
    <submittedName>
        <fullName evidence="2">Uncharacterized protein</fullName>
    </submittedName>
</protein>
<gene>
    <name evidence="2" type="ORF">H0H81_011905</name>
</gene>
<sequence>MKSLSNSQPGCFGGFTFGSLHRRERRLSPSTSSDSGQNVGANPEPDVTVETLDTALKRREHLLCGAGEEWILNADGPPSYSSPPDYFVSDAKTPRLLDADIVNTIETTLDKISPQLRDLSLKLQARPELAFEEK</sequence>
<accession>A0A9P7FUG2</accession>
<feature type="compositionally biased region" description="Polar residues" evidence="1">
    <location>
        <begin position="28"/>
        <end position="40"/>
    </location>
</feature>
<dbReference type="EMBL" id="JABCKI010005756">
    <property type="protein sequence ID" value="KAG5638559.1"/>
    <property type="molecule type" value="Genomic_DNA"/>
</dbReference>
<reference evidence="2" key="2">
    <citation type="submission" date="2021-10" db="EMBL/GenBank/DDBJ databases">
        <title>Phylogenomics reveals ancestral predisposition of the termite-cultivated fungus Termitomyces towards a domesticated lifestyle.</title>
        <authorList>
            <person name="Auxier B."/>
            <person name="Grum-Grzhimaylo A."/>
            <person name="Cardenas M.E."/>
            <person name="Lodge J.D."/>
            <person name="Laessoe T."/>
            <person name="Pedersen O."/>
            <person name="Smith M.E."/>
            <person name="Kuyper T.W."/>
            <person name="Franco-Molano E.A."/>
            <person name="Baroni T.J."/>
            <person name="Aanen D.K."/>
        </authorList>
    </citation>
    <scope>NUCLEOTIDE SEQUENCE</scope>
    <source>
        <strain evidence="2">D49</strain>
    </source>
</reference>
<reference evidence="2" key="1">
    <citation type="submission" date="2021-02" db="EMBL/GenBank/DDBJ databases">
        <authorList>
            <person name="Nieuwenhuis M."/>
            <person name="Van De Peppel L.J.J."/>
        </authorList>
    </citation>
    <scope>NUCLEOTIDE SEQUENCE</scope>
    <source>
        <strain evidence="2">D49</strain>
    </source>
</reference>
<feature type="region of interest" description="Disordered" evidence="1">
    <location>
        <begin position="23"/>
        <end position="47"/>
    </location>
</feature>
<proteinExistence type="predicted"/>
<evidence type="ECO:0000313" key="2">
    <source>
        <dbReference type="EMBL" id="KAG5638559.1"/>
    </source>
</evidence>
<evidence type="ECO:0000256" key="1">
    <source>
        <dbReference type="SAM" id="MobiDB-lite"/>
    </source>
</evidence>
<comment type="caution">
    <text evidence="2">The sequence shown here is derived from an EMBL/GenBank/DDBJ whole genome shotgun (WGS) entry which is preliminary data.</text>
</comment>
<dbReference type="AlphaFoldDB" id="A0A9P7FUG2"/>
<keyword evidence="3" id="KW-1185">Reference proteome</keyword>
<name>A0A9P7FUG2_9AGAR</name>